<feature type="transmembrane region" description="Helical" evidence="4">
    <location>
        <begin position="52"/>
        <end position="69"/>
    </location>
</feature>
<proteinExistence type="predicted"/>
<evidence type="ECO:0000259" key="5">
    <source>
        <dbReference type="PROSITE" id="PS50850"/>
    </source>
</evidence>
<feature type="transmembrane region" description="Helical" evidence="4">
    <location>
        <begin position="106"/>
        <end position="129"/>
    </location>
</feature>
<organism evidence="6 7">
    <name type="scientific">Novosphingobium jiangmenense</name>
    <dbReference type="NCBI Taxonomy" id="2791981"/>
    <lineage>
        <taxon>Bacteria</taxon>
        <taxon>Pseudomonadati</taxon>
        <taxon>Pseudomonadota</taxon>
        <taxon>Alphaproteobacteria</taxon>
        <taxon>Sphingomonadales</taxon>
        <taxon>Sphingomonadaceae</taxon>
        <taxon>Novosphingobium</taxon>
    </lineage>
</organism>
<accession>A0ABS0HJ66</accession>
<feature type="transmembrane region" description="Helical" evidence="4">
    <location>
        <begin position="81"/>
        <end position="100"/>
    </location>
</feature>
<evidence type="ECO:0000313" key="7">
    <source>
        <dbReference type="Proteomes" id="UP000600799"/>
    </source>
</evidence>
<keyword evidence="7" id="KW-1185">Reference proteome</keyword>
<protein>
    <submittedName>
        <fullName evidence="6">MFS transporter</fullName>
    </submittedName>
</protein>
<name>A0ABS0HJ66_9SPHN</name>
<feature type="transmembrane region" description="Helical" evidence="4">
    <location>
        <begin position="252"/>
        <end position="271"/>
    </location>
</feature>
<feature type="transmembrane region" description="Helical" evidence="4">
    <location>
        <begin position="169"/>
        <end position="186"/>
    </location>
</feature>
<dbReference type="Proteomes" id="UP000600799">
    <property type="component" value="Unassembled WGS sequence"/>
</dbReference>
<evidence type="ECO:0000256" key="4">
    <source>
        <dbReference type="SAM" id="Phobius"/>
    </source>
</evidence>
<gene>
    <name evidence="6" type="ORF">I2488_14905</name>
</gene>
<dbReference type="EMBL" id="JADQDC010000011">
    <property type="protein sequence ID" value="MBF9152295.1"/>
    <property type="molecule type" value="Genomic_DNA"/>
</dbReference>
<feature type="transmembrane region" description="Helical" evidence="4">
    <location>
        <begin position="12"/>
        <end position="40"/>
    </location>
</feature>
<evidence type="ECO:0000256" key="3">
    <source>
        <dbReference type="ARBA" id="ARBA00023136"/>
    </source>
</evidence>
<dbReference type="RefSeq" id="WP_196276610.1">
    <property type="nucleotide sequence ID" value="NZ_JADQDC010000011.1"/>
</dbReference>
<feature type="transmembrane region" description="Helical" evidence="4">
    <location>
        <begin position="141"/>
        <end position="163"/>
    </location>
</feature>
<evidence type="ECO:0000313" key="6">
    <source>
        <dbReference type="EMBL" id="MBF9152295.1"/>
    </source>
</evidence>
<dbReference type="PANTHER" id="PTHR11360">
    <property type="entry name" value="MONOCARBOXYLATE TRANSPORTER"/>
    <property type="match status" value="1"/>
</dbReference>
<dbReference type="InterPro" id="IPR050327">
    <property type="entry name" value="Proton-linked_MCT"/>
</dbReference>
<keyword evidence="3 4" id="KW-0472">Membrane</keyword>
<sequence length="399" mass="40968">MTLAASADRPHWGQVAIAALAQNFASGLCFGSFGTMILAIEREYAASRSQSSMALSLAVVSLCVTAMLVGRIIHRVDLRNLLIAGALTSAAGFGAASVATGPVQLLLSYLLLIGPGTAMLGVLPAMTLATRWVPETLRGRALGIVNMPLLVMIVPLVTAPVLTVYGVRTAFQALALADLALVPLLLGTRNGTSSAGATQAASVPARAILSQPAFWVLSLAVGLITGAGTMKLAHFIPLLVGQGRSFGEANSLLALSGGSGLLGSMAFGYLADRIGGPRALAVNAAVQAVVWTIFLFPVSLPILTVDAILVGACGGGVQGAFGVAVAARFGPTAFGRAFSLFQLSTLPFLFAMTPIASMLFERTGSYYLPMGLTVGLLAFCAVILQLLGRHPANPENHIA</sequence>
<feature type="transmembrane region" description="Helical" evidence="4">
    <location>
        <begin position="339"/>
        <end position="360"/>
    </location>
</feature>
<reference evidence="6 7" key="1">
    <citation type="submission" date="2020-11" db="EMBL/GenBank/DDBJ databases">
        <title>The genome sequence of Novosphingobium sp. 1Y9A.</title>
        <authorList>
            <person name="Liu Y."/>
        </authorList>
    </citation>
    <scope>NUCLEOTIDE SEQUENCE [LARGE SCALE GENOMIC DNA]</scope>
    <source>
        <strain evidence="6 7">1Y9A</strain>
    </source>
</reference>
<feature type="transmembrane region" description="Helical" evidence="4">
    <location>
        <begin position="366"/>
        <end position="387"/>
    </location>
</feature>
<evidence type="ECO:0000256" key="2">
    <source>
        <dbReference type="ARBA" id="ARBA00022989"/>
    </source>
</evidence>
<dbReference type="InterPro" id="IPR036259">
    <property type="entry name" value="MFS_trans_sf"/>
</dbReference>
<dbReference type="PANTHER" id="PTHR11360:SF290">
    <property type="entry name" value="MONOCARBOXYLATE MFS PERMEASE"/>
    <property type="match status" value="1"/>
</dbReference>
<dbReference type="PROSITE" id="PS50850">
    <property type="entry name" value="MFS"/>
    <property type="match status" value="1"/>
</dbReference>
<comment type="caution">
    <text evidence="6">The sequence shown here is derived from an EMBL/GenBank/DDBJ whole genome shotgun (WGS) entry which is preliminary data.</text>
</comment>
<dbReference type="InterPro" id="IPR020846">
    <property type="entry name" value="MFS_dom"/>
</dbReference>
<feature type="transmembrane region" description="Helical" evidence="4">
    <location>
        <begin position="308"/>
        <end position="327"/>
    </location>
</feature>
<dbReference type="SUPFAM" id="SSF103473">
    <property type="entry name" value="MFS general substrate transporter"/>
    <property type="match status" value="1"/>
</dbReference>
<dbReference type="Pfam" id="PF07690">
    <property type="entry name" value="MFS_1"/>
    <property type="match status" value="1"/>
</dbReference>
<dbReference type="Gene3D" id="1.20.1250.20">
    <property type="entry name" value="MFS general substrate transporter like domains"/>
    <property type="match status" value="2"/>
</dbReference>
<feature type="transmembrane region" description="Helical" evidence="4">
    <location>
        <begin position="214"/>
        <end position="240"/>
    </location>
</feature>
<feature type="domain" description="Major facilitator superfamily (MFS) profile" evidence="5">
    <location>
        <begin position="15"/>
        <end position="393"/>
    </location>
</feature>
<dbReference type="InterPro" id="IPR011701">
    <property type="entry name" value="MFS"/>
</dbReference>
<keyword evidence="1 4" id="KW-0812">Transmembrane</keyword>
<evidence type="ECO:0000256" key="1">
    <source>
        <dbReference type="ARBA" id="ARBA00022692"/>
    </source>
</evidence>
<keyword evidence="2 4" id="KW-1133">Transmembrane helix</keyword>
<feature type="transmembrane region" description="Helical" evidence="4">
    <location>
        <begin position="280"/>
        <end position="302"/>
    </location>
</feature>